<keyword evidence="1" id="KW-0479">Metal-binding</keyword>
<feature type="transmembrane region" description="Helical" evidence="3">
    <location>
        <begin position="38"/>
        <end position="55"/>
    </location>
</feature>
<reference evidence="6" key="1">
    <citation type="submission" date="2016-11" db="EMBL/GenBank/DDBJ databases">
        <title>Trade-off between light-utilization and light-protection in marine flavobacteria.</title>
        <authorList>
            <person name="Kumagai Y."/>
            <person name="Yoshizawa S."/>
            <person name="Kogure K."/>
        </authorList>
    </citation>
    <scope>NUCLEOTIDE SEQUENCE [LARGE SCALE GENOMIC DNA]</scope>
    <source>
        <strain evidence="6">SG-18</strain>
    </source>
</reference>
<name>A0A2S7T8E9_9FLAO</name>
<comment type="caution">
    <text evidence="5">The sequence shown here is derived from an EMBL/GenBank/DDBJ whole genome shotgun (WGS) entry which is preliminary data.</text>
</comment>
<dbReference type="GO" id="GO:0009245">
    <property type="term" value="P:lipid A biosynthetic process"/>
    <property type="evidence" value="ECO:0007669"/>
    <property type="project" value="TreeGrafter"/>
</dbReference>
<dbReference type="Pfam" id="PF00149">
    <property type="entry name" value="Metallophos"/>
    <property type="match status" value="1"/>
</dbReference>
<dbReference type="PANTHER" id="PTHR31302:SF31">
    <property type="entry name" value="PHOSPHODIESTERASE YAEI"/>
    <property type="match status" value="1"/>
</dbReference>
<protein>
    <submittedName>
        <fullName evidence="5">Phosphoesterase</fullName>
    </submittedName>
</protein>
<keyword evidence="3" id="KW-1133">Transmembrane helix</keyword>
<dbReference type="InterPro" id="IPR029052">
    <property type="entry name" value="Metallo-depent_PP-like"/>
</dbReference>
<feature type="transmembrane region" description="Helical" evidence="3">
    <location>
        <begin position="6"/>
        <end position="26"/>
    </location>
</feature>
<keyword evidence="2" id="KW-0378">Hydrolase</keyword>
<sequence length="418" mass="47612">MDSAYLRLIIVIAVYLVLGFYGFQAVKTVIKNPWIHTVYRVLFFGTPAALAYFIYSREPGDSFSGMPAISAGVFMAFLVLITILALFMLIEDIYRVVAWMMNHIVGVDDEDQSYMPSRRQFISGLAIATGTVPFAGLLYGMYKGKHNYQVRKYQVEFDDLPASFDGYRIVQISDIHAGSWLKSTDYKRVKYGVDLVNKQEGDLIVFTGDMVNDRADEVYEWSHLLSTLTAPDGKYSILGNHDYGDYYGPFREDPVAKDKNLQNLLTEQRNMGFDPLLNEHRFIRRNGEEFALVGVENWGTGGFSQKGDLDKASEGLTNDSFKVLLSHDPSHWREQVLTHTQQFHLTLSGHTHGFQFGIEIPQLKWSPVQYRYKEWAGIYQQGKHFINVNRGFGFLGYPGRVGIWPEISVITLKKKGEA</sequence>
<dbReference type="InterPro" id="IPR004843">
    <property type="entry name" value="Calcineurin-like_PHP"/>
</dbReference>
<dbReference type="EMBL" id="MQVX01000001">
    <property type="protein sequence ID" value="PQJ15861.1"/>
    <property type="molecule type" value="Genomic_DNA"/>
</dbReference>
<gene>
    <name evidence="5" type="ORF">BST99_09095</name>
</gene>
<feature type="transmembrane region" description="Helical" evidence="3">
    <location>
        <begin position="67"/>
        <end position="90"/>
    </location>
</feature>
<evidence type="ECO:0000313" key="6">
    <source>
        <dbReference type="Proteomes" id="UP000239366"/>
    </source>
</evidence>
<evidence type="ECO:0000256" key="2">
    <source>
        <dbReference type="ARBA" id="ARBA00022801"/>
    </source>
</evidence>
<feature type="domain" description="Calcineurin-like phosphoesterase" evidence="4">
    <location>
        <begin position="168"/>
        <end position="353"/>
    </location>
</feature>
<proteinExistence type="predicted"/>
<dbReference type="GO" id="GO:0016020">
    <property type="term" value="C:membrane"/>
    <property type="evidence" value="ECO:0007669"/>
    <property type="project" value="GOC"/>
</dbReference>
<dbReference type="SUPFAM" id="SSF56300">
    <property type="entry name" value="Metallo-dependent phosphatases"/>
    <property type="match status" value="1"/>
</dbReference>
<keyword evidence="6" id="KW-1185">Reference proteome</keyword>
<evidence type="ECO:0000256" key="1">
    <source>
        <dbReference type="ARBA" id="ARBA00022723"/>
    </source>
</evidence>
<keyword evidence="3" id="KW-0812">Transmembrane</keyword>
<dbReference type="AlphaFoldDB" id="A0A2S7T8E9"/>
<keyword evidence="3" id="KW-0472">Membrane</keyword>
<accession>A0A2S7T8E9</accession>
<organism evidence="5 6">
    <name type="scientific">Aureicoccus marinus</name>
    <dbReference type="NCBI Taxonomy" id="754435"/>
    <lineage>
        <taxon>Bacteria</taxon>
        <taxon>Pseudomonadati</taxon>
        <taxon>Bacteroidota</taxon>
        <taxon>Flavobacteriia</taxon>
        <taxon>Flavobacteriales</taxon>
        <taxon>Flavobacteriaceae</taxon>
        <taxon>Aureicoccus</taxon>
    </lineage>
</organism>
<dbReference type="GO" id="GO:0008758">
    <property type="term" value="F:UDP-2,3-diacylglucosamine hydrolase activity"/>
    <property type="evidence" value="ECO:0007669"/>
    <property type="project" value="TreeGrafter"/>
</dbReference>
<dbReference type="OrthoDB" id="9780884at2"/>
<dbReference type="RefSeq" id="WP_105001523.1">
    <property type="nucleotide sequence ID" value="NZ_MQVX01000001.1"/>
</dbReference>
<evidence type="ECO:0000259" key="4">
    <source>
        <dbReference type="Pfam" id="PF00149"/>
    </source>
</evidence>
<feature type="transmembrane region" description="Helical" evidence="3">
    <location>
        <begin position="121"/>
        <end position="142"/>
    </location>
</feature>
<evidence type="ECO:0000256" key="3">
    <source>
        <dbReference type="SAM" id="Phobius"/>
    </source>
</evidence>
<dbReference type="Gene3D" id="3.60.21.10">
    <property type="match status" value="1"/>
</dbReference>
<evidence type="ECO:0000313" key="5">
    <source>
        <dbReference type="EMBL" id="PQJ15861.1"/>
    </source>
</evidence>
<dbReference type="PANTHER" id="PTHR31302">
    <property type="entry name" value="TRANSMEMBRANE PROTEIN WITH METALLOPHOSPHOESTERASE DOMAIN-RELATED"/>
    <property type="match status" value="1"/>
</dbReference>
<dbReference type="CDD" id="cd07385">
    <property type="entry name" value="MPP_YkuE_C"/>
    <property type="match status" value="1"/>
</dbReference>
<dbReference type="GO" id="GO:0046872">
    <property type="term" value="F:metal ion binding"/>
    <property type="evidence" value="ECO:0007669"/>
    <property type="project" value="UniProtKB-KW"/>
</dbReference>
<dbReference type="InterPro" id="IPR051158">
    <property type="entry name" value="Metallophosphoesterase_sf"/>
</dbReference>
<dbReference type="Proteomes" id="UP000239366">
    <property type="component" value="Unassembled WGS sequence"/>
</dbReference>